<feature type="domain" description="DNA helicase Pif1-like 2B" evidence="1">
    <location>
        <begin position="121"/>
        <end position="154"/>
    </location>
</feature>
<dbReference type="OrthoDB" id="6116168at2759"/>
<organism evidence="2 3">
    <name type="scientific">Acanthosepion pharaonis</name>
    <name type="common">Pharaoh cuttlefish</name>
    <name type="synonym">Sepia pharaonis</name>
    <dbReference type="NCBI Taxonomy" id="158019"/>
    <lineage>
        <taxon>Eukaryota</taxon>
        <taxon>Metazoa</taxon>
        <taxon>Spiralia</taxon>
        <taxon>Lophotrochozoa</taxon>
        <taxon>Mollusca</taxon>
        <taxon>Cephalopoda</taxon>
        <taxon>Coleoidea</taxon>
        <taxon>Decapodiformes</taxon>
        <taxon>Sepiida</taxon>
        <taxon>Sepiina</taxon>
        <taxon>Sepiidae</taxon>
        <taxon>Acanthosepion</taxon>
    </lineage>
</organism>
<dbReference type="PANTHER" id="PTHR10492">
    <property type="match status" value="1"/>
</dbReference>
<protein>
    <recommendedName>
        <fullName evidence="1">DNA helicase Pif1-like 2B domain-containing protein</fullName>
    </recommendedName>
</protein>
<accession>A0A812EEZ2</accession>
<evidence type="ECO:0000259" key="1">
    <source>
        <dbReference type="Pfam" id="PF21530"/>
    </source>
</evidence>
<name>A0A812EEZ2_ACAPH</name>
<sequence length="191" mass="21538">MRAHLRGDTAYSEFFQRRLVLGEGRLPSDDNGMVSIESVRSVVETASQLVNCVFPNLESNFRNMEWRSQRAILAPKNRTIDAIIYELLPQIPGEERVYKSIDRTPDSEVVVDYPIELLNSPQLLKLKVGVPIMLLRNLVPPKQCNGTRLVVKSLSLNHIEATIITGCERGEVVMIPPDASVPLWSRHSLHV</sequence>
<comment type="caution">
    <text evidence="2">The sequence shown here is derived from an EMBL/GenBank/DDBJ whole genome shotgun (WGS) entry which is preliminary data.</text>
</comment>
<keyword evidence="3" id="KW-1185">Reference proteome</keyword>
<gene>
    <name evidence="2" type="ORF">SPHA_71831</name>
</gene>
<proteinExistence type="predicted"/>
<dbReference type="InterPro" id="IPR027417">
    <property type="entry name" value="P-loop_NTPase"/>
</dbReference>
<dbReference type="AlphaFoldDB" id="A0A812EEZ2"/>
<dbReference type="Proteomes" id="UP000597762">
    <property type="component" value="Unassembled WGS sequence"/>
</dbReference>
<evidence type="ECO:0000313" key="3">
    <source>
        <dbReference type="Proteomes" id="UP000597762"/>
    </source>
</evidence>
<dbReference type="EMBL" id="CAHIKZ030005269">
    <property type="protein sequence ID" value="CAE1321791.1"/>
    <property type="molecule type" value="Genomic_DNA"/>
</dbReference>
<evidence type="ECO:0000313" key="2">
    <source>
        <dbReference type="EMBL" id="CAE1321791.1"/>
    </source>
</evidence>
<dbReference type="InterPro" id="IPR049163">
    <property type="entry name" value="Pif1-like_2B_dom"/>
</dbReference>
<dbReference type="Pfam" id="PF21530">
    <property type="entry name" value="Pif1_2B_dom"/>
    <property type="match status" value="1"/>
</dbReference>
<dbReference type="PANTHER" id="PTHR10492:SF57">
    <property type="entry name" value="ATP-DEPENDENT DNA HELICASE"/>
    <property type="match status" value="1"/>
</dbReference>
<reference evidence="2" key="1">
    <citation type="submission" date="2021-01" db="EMBL/GenBank/DDBJ databases">
        <authorList>
            <person name="Li R."/>
            <person name="Bekaert M."/>
        </authorList>
    </citation>
    <scope>NUCLEOTIDE SEQUENCE</scope>
    <source>
        <strain evidence="2">Farmed</strain>
    </source>
</reference>
<dbReference type="SUPFAM" id="SSF52540">
    <property type="entry name" value="P-loop containing nucleoside triphosphate hydrolases"/>
    <property type="match status" value="1"/>
</dbReference>